<dbReference type="InterPro" id="IPR050508">
    <property type="entry name" value="Methyltransf_Superfamily"/>
</dbReference>
<reference evidence="2" key="1">
    <citation type="submission" date="2021-02" db="EMBL/GenBank/DDBJ databases">
        <title>PHA producing bacteria isolated from coastal sediment in Guangdong, Shenzhen.</title>
        <authorList>
            <person name="Zheng W."/>
            <person name="Yu S."/>
            <person name="Huang Y."/>
        </authorList>
    </citation>
    <scope>NUCLEOTIDE SEQUENCE</scope>
    <source>
        <strain evidence="2">TN14-10</strain>
    </source>
</reference>
<dbReference type="PANTHER" id="PTHR42912">
    <property type="entry name" value="METHYLTRANSFERASE"/>
    <property type="match status" value="1"/>
</dbReference>
<keyword evidence="2" id="KW-0489">Methyltransferase</keyword>
<dbReference type="Proteomes" id="UP000664303">
    <property type="component" value="Unassembled WGS sequence"/>
</dbReference>
<dbReference type="RefSeq" id="WP_206559782.1">
    <property type="nucleotide sequence ID" value="NZ_JAFKCZ010000005.1"/>
</dbReference>
<dbReference type="CDD" id="cd02440">
    <property type="entry name" value="AdoMet_MTases"/>
    <property type="match status" value="1"/>
</dbReference>
<sequence>MSVNYDTLAADYVSYRVPDPRIEAAIRRHISPGDSILNVGAGQGAYEPDGFNVVALEPSREMIARRSSKKAPTIQGMAERLPFKDDSFDTALGVLTLHHWQDIQQGLSELKRVTRGKIILLTWNGDYGEFWLPDYLPEIAVIDVGLFPSIGALSELLGGAVSVETIAIPHDCTDGFMCAYWRRPEMYLDASARQAMSMFSMLGSVEEGLIQLSDDLEAGYWHKKYQSLLGKDQLDCGYRLVVCNK</sequence>
<dbReference type="Gene3D" id="3.40.50.150">
    <property type="entry name" value="Vaccinia Virus protein VP39"/>
    <property type="match status" value="1"/>
</dbReference>
<name>A0A939DF10_9GAMM</name>
<dbReference type="PANTHER" id="PTHR42912:SF93">
    <property type="entry name" value="N6-ADENOSINE-METHYLTRANSFERASE TMT1A"/>
    <property type="match status" value="1"/>
</dbReference>
<evidence type="ECO:0000259" key="1">
    <source>
        <dbReference type="Pfam" id="PF08241"/>
    </source>
</evidence>
<evidence type="ECO:0000313" key="2">
    <source>
        <dbReference type="EMBL" id="MBN7796327.1"/>
    </source>
</evidence>
<gene>
    <name evidence="2" type="ORF">JYP50_06985</name>
</gene>
<keyword evidence="2" id="KW-0808">Transferase</keyword>
<keyword evidence="3" id="KW-1185">Reference proteome</keyword>
<dbReference type="GO" id="GO:0032259">
    <property type="term" value="P:methylation"/>
    <property type="evidence" value="ECO:0007669"/>
    <property type="project" value="UniProtKB-KW"/>
</dbReference>
<dbReference type="EMBL" id="JAFKCZ010000005">
    <property type="protein sequence ID" value="MBN7796327.1"/>
    <property type="molecule type" value="Genomic_DNA"/>
</dbReference>
<dbReference type="InterPro" id="IPR029063">
    <property type="entry name" value="SAM-dependent_MTases_sf"/>
</dbReference>
<organism evidence="2 3">
    <name type="scientific">Parahaliea mediterranea</name>
    <dbReference type="NCBI Taxonomy" id="651086"/>
    <lineage>
        <taxon>Bacteria</taxon>
        <taxon>Pseudomonadati</taxon>
        <taxon>Pseudomonadota</taxon>
        <taxon>Gammaproteobacteria</taxon>
        <taxon>Cellvibrionales</taxon>
        <taxon>Halieaceae</taxon>
        <taxon>Parahaliea</taxon>
    </lineage>
</organism>
<dbReference type="InterPro" id="IPR013216">
    <property type="entry name" value="Methyltransf_11"/>
</dbReference>
<dbReference type="Pfam" id="PF08241">
    <property type="entry name" value="Methyltransf_11"/>
    <property type="match status" value="1"/>
</dbReference>
<evidence type="ECO:0000313" key="3">
    <source>
        <dbReference type="Proteomes" id="UP000664303"/>
    </source>
</evidence>
<dbReference type="AlphaFoldDB" id="A0A939DF10"/>
<comment type="caution">
    <text evidence="2">The sequence shown here is derived from an EMBL/GenBank/DDBJ whole genome shotgun (WGS) entry which is preliminary data.</text>
</comment>
<dbReference type="SUPFAM" id="SSF53335">
    <property type="entry name" value="S-adenosyl-L-methionine-dependent methyltransferases"/>
    <property type="match status" value="1"/>
</dbReference>
<proteinExistence type="predicted"/>
<dbReference type="GO" id="GO:0008757">
    <property type="term" value="F:S-adenosylmethionine-dependent methyltransferase activity"/>
    <property type="evidence" value="ECO:0007669"/>
    <property type="project" value="InterPro"/>
</dbReference>
<protein>
    <submittedName>
        <fullName evidence="2">Class I SAM-dependent methyltransferase</fullName>
    </submittedName>
</protein>
<accession>A0A939DF10</accession>
<feature type="domain" description="Methyltransferase type 11" evidence="1">
    <location>
        <begin position="38"/>
        <end position="115"/>
    </location>
</feature>